<name>A0A812T360_SYMPI</name>
<gene>
    <name evidence="1" type="ORF">SPIL2461_LOCUS13334</name>
</gene>
<dbReference type="OrthoDB" id="415177at2759"/>
<dbReference type="EMBL" id="CAJNIZ010028890">
    <property type="protein sequence ID" value="CAE7511843.1"/>
    <property type="molecule type" value="Genomic_DNA"/>
</dbReference>
<dbReference type="AlphaFoldDB" id="A0A812T360"/>
<protein>
    <recommendedName>
        <fullName evidence="3">Protein C10</fullName>
    </recommendedName>
</protein>
<sequence length="391" mass="43403">MTRARAKAMVMELVGEYSTKQFQGKLGDILQKEAQQGDVPDELPGRWALAEECHADIFARYGFKSGTGVERLRPIALILEKFPDLEDKVQKLWKLLGLKSSPADLLAKEEVEVSKEPEPAKNAKPILSKARALAFQAELLGAFSAPSFQKKLAELSRKHITNWRETDGKVELEAIMEKAKLEIASRYGYEASQKGLKDLDGEMQKFDNDADVFVNNVAIEEALFPYAQTGRTLVMDKAALGRTGSKPTTAFTVAKLLRKQLAAFSSPSFQHGISCLKRSADVEQACEGYYHLRGRAELALPVQRRILPQYGFQGSRAGVLDMVSHCSQFISDPEVAHLFDDINLKLGMTPRACARFRDTAESMLSQEPTSCQMLRSDLHASADLVHIAVKK</sequence>
<evidence type="ECO:0000313" key="1">
    <source>
        <dbReference type="EMBL" id="CAE7511843.1"/>
    </source>
</evidence>
<dbReference type="Proteomes" id="UP000649617">
    <property type="component" value="Unassembled WGS sequence"/>
</dbReference>
<accession>A0A812T360</accession>
<evidence type="ECO:0008006" key="3">
    <source>
        <dbReference type="Google" id="ProtNLM"/>
    </source>
</evidence>
<comment type="caution">
    <text evidence="1">The sequence shown here is derived from an EMBL/GenBank/DDBJ whole genome shotgun (WGS) entry which is preliminary data.</text>
</comment>
<proteinExistence type="predicted"/>
<reference evidence="1" key="1">
    <citation type="submission" date="2021-02" db="EMBL/GenBank/DDBJ databases">
        <authorList>
            <person name="Dougan E. K."/>
            <person name="Rhodes N."/>
            <person name="Thang M."/>
            <person name="Chan C."/>
        </authorList>
    </citation>
    <scope>NUCLEOTIDE SEQUENCE</scope>
</reference>
<evidence type="ECO:0000313" key="2">
    <source>
        <dbReference type="Proteomes" id="UP000649617"/>
    </source>
</evidence>
<keyword evidence="2" id="KW-1185">Reference proteome</keyword>
<organism evidence="1 2">
    <name type="scientific">Symbiodinium pilosum</name>
    <name type="common">Dinoflagellate</name>
    <dbReference type="NCBI Taxonomy" id="2952"/>
    <lineage>
        <taxon>Eukaryota</taxon>
        <taxon>Sar</taxon>
        <taxon>Alveolata</taxon>
        <taxon>Dinophyceae</taxon>
        <taxon>Suessiales</taxon>
        <taxon>Symbiodiniaceae</taxon>
        <taxon>Symbiodinium</taxon>
    </lineage>
</organism>